<proteinExistence type="predicted"/>
<name>A0A0L8GIH5_OCTBM</name>
<organism evidence="1">
    <name type="scientific">Octopus bimaculoides</name>
    <name type="common">California two-spotted octopus</name>
    <dbReference type="NCBI Taxonomy" id="37653"/>
    <lineage>
        <taxon>Eukaryota</taxon>
        <taxon>Metazoa</taxon>
        <taxon>Spiralia</taxon>
        <taxon>Lophotrochozoa</taxon>
        <taxon>Mollusca</taxon>
        <taxon>Cephalopoda</taxon>
        <taxon>Coleoidea</taxon>
        <taxon>Octopodiformes</taxon>
        <taxon>Octopoda</taxon>
        <taxon>Incirrata</taxon>
        <taxon>Octopodidae</taxon>
        <taxon>Octopus</taxon>
    </lineage>
</organism>
<protein>
    <submittedName>
        <fullName evidence="1">Uncharacterized protein</fullName>
    </submittedName>
</protein>
<evidence type="ECO:0000313" key="1">
    <source>
        <dbReference type="EMBL" id="KOF76763.1"/>
    </source>
</evidence>
<reference evidence="1" key="1">
    <citation type="submission" date="2015-07" db="EMBL/GenBank/DDBJ databases">
        <title>MeaNS - Measles Nucleotide Surveillance Program.</title>
        <authorList>
            <person name="Tran T."/>
            <person name="Druce J."/>
        </authorList>
    </citation>
    <scope>NUCLEOTIDE SEQUENCE</scope>
    <source>
        <strain evidence="1">UCB-OBI-ISO-001</strain>
        <tissue evidence="1">Gonad</tissue>
    </source>
</reference>
<accession>A0A0L8GIH5</accession>
<sequence>MSFRDFKPKRKWLAELLLVIKSNKNSEVWNIFTVSQPFRNVSPLEVFYFQVQTKNKIKLKKS</sequence>
<dbReference type="AlphaFoldDB" id="A0A0L8GIH5"/>
<gene>
    <name evidence="1" type="ORF">OCBIM_22032951mg</name>
</gene>
<dbReference type="EMBL" id="KQ421693">
    <property type="protein sequence ID" value="KOF76763.1"/>
    <property type="molecule type" value="Genomic_DNA"/>
</dbReference>